<gene>
    <name evidence="2" type="ORF">ASIM_LOCUS8849</name>
</gene>
<evidence type="ECO:0000313" key="4">
    <source>
        <dbReference type="WBParaSite" id="ASIM_0000911301-mRNA-1"/>
    </source>
</evidence>
<feature type="compositionally biased region" description="Basic and acidic residues" evidence="1">
    <location>
        <begin position="162"/>
        <end position="193"/>
    </location>
</feature>
<sequence length="193" mass="21296">QLNETETNSVSRAAEPVSVTSNAIATQQQQQREEEPNRMPVVVKQEVVEEAEQEDQGTGKISVQPLGAANTLAVSRNTDDAVAGNPAKRHQANEPTIAVTTTTPRIPSKQLESQTAGAAAVFDNSSPLAPLSSSSSMVNDELATEREHHQEQQQQQQKVVPSKKENKMKSVRERYKLAKEQYSDVMKRLDKHR</sequence>
<feature type="compositionally biased region" description="Low complexity" evidence="1">
    <location>
        <begin position="125"/>
        <end position="136"/>
    </location>
</feature>
<feature type="compositionally biased region" description="Polar residues" evidence="1">
    <location>
        <begin position="98"/>
        <end position="116"/>
    </location>
</feature>
<reference evidence="2 3" key="2">
    <citation type="submission" date="2018-11" db="EMBL/GenBank/DDBJ databases">
        <authorList>
            <consortium name="Pathogen Informatics"/>
        </authorList>
    </citation>
    <scope>NUCLEOTIDE SEQUENCE [LARGE SCALE GENOMIC DNA]</scope>
</reference>
<accession>A0A0M3JN73</accession>
<evidence type="ECO:0000256" key="1">
    <source>
        <dbReference type="SAM" id="MobiDB-lite"/>
    </source>
</evidence>
<dbReference type="EMBL" id="UYRR01025223">
    <property type="protein sequence ID" value="VDK34812.1"/>
    <property type="molecule type" value="Genomic_DNA"/>
</dbReference>
<proteinExistence type="predicted"/>
<feature type="region of interest" description="Disordered" evidence="1">
    <location>
        <begin position="75"/>
        <end position="193"/>
    </location>
</feature>
<feature type="compositionally biased region" description="Polar residues" evidence="1">
    <location>
        <begin position="1"/>
        <end position="11"/>
    </location>
</feature>
<name>A0A0M3JN73_ANISI</name>
<evidence type="ECO:0000313" key="3">
    <source>
        <dbReference type="Proteomes" id="UP000267096"/>
    </source>
</evidence>
<evidence type="ECO:0000313" key="2">
    <source>
        <dbReference type="EMBL" id="VDK34812.1"/>
    </source>
</evidence>
<dbReference type="Proteomes" id="UP000267096">
    <property type="component" value="Unassembled WGS sequence"/>
</dbReference>
<reference evidence="4" key="1">
    <citation type="submission" date="2017-02" db="UniProtKB">
        <authorList>
            <consortium name="WormBaseParasite"/>
        </authorList>
    </citation>
    <scope>IDENTIFICATION</scope>
</reference>
<feature type="region of interest" description="Disordered" evidence="1">
    <location>
        <begin position="1"/>
        <end position="39"/>
    </location>
</feature>
<dbReference type="AlphaFoldDB" id="A0A0M3JN73"/>
<organism evidence="4">
    <name type="scientific">Anisakis simplex</name>
    <name type="common">Herring worm</name>
    <dbReference type="NCBI Taxonomy" id="6269"/>
    <lineage>
        <taxon>Eukaryota</taxon>
        <taxon>Metazoa</taxon>
        <taxon>Ecdysozoa</taxon>
        <taxon>Nematoda</taxon>
        <taxon>Chromadorea</taxon>
        <taxon>Rhabditida</taxon>
        <taxon>Spirurina</taxon>
        <taxon>Ascaridomorpha</taxon>
        <taxon>Ascaridoidea</taxon>
        <taxon>Anisakidae</taxon>
        <taxon>Anisakis</taxon>
        <taxon>Anisakis simplex complex</taxon>
    </lineage>
</organism>
<keyword evidence="3" id="KW-1185">Reference proteome</keyword>
<dbReference type="WBParaSite" id="ASIM_0000911301-mRNA-1">
    <property type="protein sequence ID" value="ASIM_0000911301-mRNA-1"/>
    <property type="gene ID" value="ASIM_0000911301"/>
</dbReference>
<protein>
    <submittedName>
        <fullName evidence="4">Serine/threonine-protein kinase</fullName>
    </submittedName>
</protein>